<evidence type="ECO:0000313" key="1">
    <source>
        <dbReference type="EMBL" id="GAG98128.1"/>
    </source>
</evidence>
<gene>
    <name evidence="1" type="ORF">S01H4_39282</name>
</gene>
<accession>X1CPS2</accession>
<dbReference type="AlphaFoldDB" id="X1CPS2"/>
<feature type="non-terminal residue" evidence="1">
    <location>
        <position position="1"/>
    </location>
</feature>
<proteinExistence type="predicted"/>
<organism evidence="1">
    <name type="scientific">marine sediment metagenome</name>
    <dbReference type="NCBI Taxonomy" id="412755"/>
    <lineage>
        <taxon>unclassified sequences</taxon>
        <taxon>metagenomes</taxon>
        <taxon>ecological metagenomes</taxon>
    </lineage>
</organism>
<reference evidence="1" key="1">
    <citation type="journal article" date="2014" name="Front. Microbiol.">
        <title>High frequency of phylogenetically diverse reductive dehalogenase-homologous genes in deep subseafloor sedimentary metagenomes.</title>
        <authorList>
            <person name="Kawai M."/>
            <person name="Futagami T."/>
            <person name="Toyoda A."/>
            <person name="Takaki Y."/>
            <person name="Nishi S."/>
            <person name="Hori S."/>
            <person name="Arai W."/>
            <person name="Tsubouchi T."/>
            <person name="Morono Y."/>
            <person name="Uchiyama I."/>
            <person name="Ito T."/>
            <person name="Fujiyama A."/>
            <person name="Inagaki F."/>
            <person name="Takami H."/>
        </authorList>
    </citation>
    <scope>NUCLEOTIDE SEQUENCE</scope>
    <source>
        <strain evidence="1">Expedition CK06-06</strain>
    </source>
</reference>
<dbReference type="EMBL" id="BART01021262">
    <property type="protein sequence ID" value="GAG98128.1"/>
    <property type="molecule type" value="Genomic_DNA"/>
</dbReference>
<protein>
    <submittedName>
        <fullName evidence="1">Uncharacterized protein</fullName>
    </submittedName>
</protein>
<name>X1CPS2_9ZZZZ</name>
<comment type="caution">
    <text evidence="1">The sequence shown here is derived from an EMBL/GenBank/DDBJ whole genome shotgun (WGS) entry which is preliminary data.</text>
</comment>
<sequence>AIKVKRYNGYVLKSHVVNIKGDYYSFYDKEIQKTELDGYIFNEDAVKEVFTENTISKATAIHSLKYNGFVHKSNVVNIKDKIYHKKDNDVICFNNKWYHISQCFINYSREELNKELAEQPLLPHVLLPKDNIPYWKISTSFSTRFGEPIPKKQAVIAYDIVYNPTIDNIEYQKVYCVDSSNLIQLITGEFIRNLTKNKKYLKKLNNKYYIKQSFRFSDEQMVTLPNTEQTFKPPNKKQLTFNFGE</sequence>